<dbReference type="GO" id="GO:0005886">
    <property type="term" value="C:plasma membrane"/>
    <property type="evidence" value="ECO:0007669"/>
    <property type="project" value="UniProtKB-SubCell"/>
</dbReference>
<gene>
    <name evidence="10" type="primary">secG</name>
    <name evidence="10" type="ORF">IAB69_05085</name>
</gene>
<comment type="caution">
    <text evidence="10">The sequence shown here is derived from an EMBL/GenBank/DDBJ whole genome shotgun (WGS) entry which is preliminary data.</text>
</comment>
<dbReference type="InterPro" id="IPR004692">
    <property type="entry name" value="SecG"/>
</dbReference>
<feature type="transmembrane region" description="Helical" evidence="9">
    <location>
        <begin position="79"/>
        <end position="101"/>
    </location>
</feature>
<dbReference type="Pfam" id="PF03840">
    <property type="entry name" value="SecG"/>
    <property type="match status" value="1"/>
</dbReference>
<proteinExistence type="inferred from homology"/>
<dbReference type="GO" id="GO:0015450">
    <property type="term" value="F:protein-transporting ATPase activity"/>
    <property type="evidence" value="ECO:0007669"/>
    <property type="project" value="UniProtKB-UniRule"/>
</dbReference>
<protein>
    <recommendedName>
        <fullName evidence="9">Protein-export membrane protein SecG</fullName>
    </recommendedName>
</protein>
<organism evidence="10 11">
    <name type="scientific">Candidatus Coproplasma excrementigallinarum</name>
    <dbReference type="NCBI Taxonomy" id="2840747"/>
    <lineage>
        <taxon>Bacteria</taxon>
        <taxon>Bacillati</taxon>
        <taxon>Bacillota</taxon>
        <taxon>Clostridia</taxon>
        <taxon>Eubacteriales</taxon>
        <taxon>Candidatus Coproplasma</taxon>
    </lineage>
</organism>
<evidence type="ECO:0000256" key="3">
    <source>
        <dbReference type="ARBA" id="ARBA00022448"/>
    </source>
</evidence>
<feature type="transmembrane region" description="Helical" evidence="9">
    <location>
        <begin position="20"/>
        <end position="45"/>
    </location>
</feature>
<keyword evidence="6 9" id="KW-1133">Transmembrane helix</keyword>
<sequence length="102" mass="11194">MLSTLLSSTGVGLSDAEYTLYITFTLLFMALLFVAAIVAIIVVLFQKSNSDGIQGITATSETFFGKNKGRSIESKLKKWTWITLVVLGVLSIVVYVVQIMLR</sequence>
<dbReference type="AlphaFoldDB" id="A0A9D1SJ20"/>
<dbReference type="NCBIfam" id="TIGR00810">
    <property type="entry name" value="secG"/>
    <property type="match status" value="1"/>
</dbReference>
<keyword evidence="7 9" id="KW-0811">Translocation</keyword>
<dbReference type="GO" id="GO:0009306">
    <property type="term" value="P:protein secretion"/>
    <property type="evidence" value="ECO:0007669"/>
    <property type="project" value="UniProtKB-UniRule"/>
</dbReference>
<dbReference type="EMBL" id="DVNE01000049">
    <property type="protein sequence ID" value="HIU62001.1"/>
    <property type="molecule type" value="Genomic_DNA"/>
</dbReference>
<evidence type="ECO:0000256" key="5">
    <source>
        <dbReference type="ARBA" id="ARBA00022927"/>
    </source>
</evidence>
<comment type="function">
    <text evidence="9">Involved in protein export. Participates in an early event of protein translocation.</text>
</comment>
<keyword evidence="8 9" id="KW-0472">Membrane</keyword>
<evidence type="ECO:0000256" key="8">
    <source>
        <dbReference type="ARBA" id="ARBA00023136"/>
    </source>
</evidence>
<keyword evidence="5 9" id="KW-0653">Protein transport</keyword>
<reference evidence="10" key="1">
    <citation type="submission" date="2020-10" db="EMBL/GenBank/DDBJ databases">
        <authorList>
            <person name="Gilroy R."/>
        </authorList>
    </citation>
    <scope>NUCLEOTIDE SEQUENCE</scope>
    <source>
        <strain evidence="10">CHK195-12923</strain>
    </source>
</reference>
<keyword evidence="3 9" id="KW-0813">Transport</keyword>
<evidence type="ECO:0000256" key="1">
    <source>
        <dbReference type="ARBA" id="ARBA00004141"/>
    </source>
</evidence>
<evidence type="ECO:0000256" key="4">
    <source>
        <dbReference type="ARBA" id="ARBA00022692"/>
    </source>
</evidence>
<evidence type="ECO:0000256" key="7">
    <source>
        <dbReference type="ARBA" id="ARBA00023010"/>
    </source>
</evidence>
<keyword evidence="4 9" id="KW-0812">Transmembrane</keyword>
<evidence type="ECO:0000256" key="6">
    <source>
        <dbReference type="ARBA" id="ARBA00022989"/>
    </source>
</evidence>
<evidence type="ECO:0000313" key="11">
    <source>
        <dbReference type="Proteomes" id="UP000824110"/>
    </source>
</evidence>
<evidence type="ECO:0000256" key="2">
    <source>
        <dbReference type="ARBA" id="ARBA00008445"/>
    </source>
</evidence>
<dbReference type="Proteomes" id="UP000824110">
    <property type="component" value="Unassembled WGS sequence"/>
</dbReference>
<name>A0A9D1SJ20_9FIRM</name>
<accession>A0A9D1SJ20</accession>
<evidence type="ECO:0000256" key="9">
    <source>
        <dbReference type="RuleBase" id="RU365087"/>
    </source>
</evidence>
<comment type="similarity">
    <text evidence="2 9">Belongs to the SecG family.</text>
</comment>
<comment type="subcellular location">
    <subcellularLocation>
        <location evidence="9">Cell membrane</location>
        <topology evidence="9">Multi-pass membrane protein</topology>
    </subcellularLocation>
    <subcellularLocation>
        <location evidence="1">Membrane</location>
        <topology evidence="1">Multi-pass membrane protein</topology>
    </subcellularLocation>
</comment>
<evidence type="ECO:0000313" key="10">
    <source>
        <dbReference type="EMBL" id="HIU62001.1"/>
    </source>
</evidence>
<reference evidence="10" key="2">
    <citation type="journal article" date="2021" name="PeerJ">
        <title>Extensive microbial diversity within the chicken gut microbiome revealed by metagenomics and culture.</title>
        <authorList>
            <person name="Gilroy R."/>
            <person name="Ravi A."/>
            <person name="Getino M."/>
            <person name="Pursley I."/>
            <person name="Horton D.L."/>
            <person name="Alikhan N.F."/>
            <person name="Baker D."/>
            <person name="Gharbi K."/>
            <person name="Hall N."/>
            <person name="Watson M."/>
            <person name="Adriaenssens E.M."/>
            <person name="Foster-Nyarko E."/>
            <person name="Jarju S."/>
            <person name="Secka A."/>
            <person name="Antonio M."/>
            <person name="Oren A."/>
            <person name="Chaudhuri R.R."/>
            <person name="La Ragione R."/>
            <person name="Hildebrand F."/>
            <person name="Pallen M.J."/>
        </authorList>
    </citation>
    <scope>NUCLEOTIDE SEQUENCE</scope>
    <source>
        <strain evidence="10">CHK195-12923</strain>
    </source>
</reference>
<keyword evidence="9" id="KW-1003">Cell membrane</keyword>